<dbReference type="Proteomes" id="UP001162881">
    <property type="component" value="Unassembled WGS sequence"/>
</dbReference>
<feature type="binding site" evidence="2">
    <location>
        <position position="49"/>
    </location>
    <ligand>
        <name>substrate</name>
    </ligand>
</feature>
<evidence type="ECO:0000259" key="3">
    <source>
        <dbReference type="Pfam" id="PF00586"/>
    </source>
</evidence>
<dbReference type="CDD" id="cd02194">
    <property type="entry name" value="ThiL"/>
    <property type="match status" value="1"/>
</dbReference>
<dbReference type="PIRSF" id="PIRSF005303">
    <property type="entry name" value="Thiam_monoph_kin"/>
    <property type="match status" value="1"/>
</dbReference>
<evidence type="ECO:0000256" key="2">
    <source>
        <dbReference type="HAMAP-Rule" id="MF_02128"/>
    </source>
</evidence>
<dbReference type="InterPro" id="IPR010918">
    <property type="entry name" value="PurM-like_C_dom"/>
</dbReference>
<feature type="binding site" evidence="2">
    <location>
        <position position="70"/>
    </location>
    <ligand>
        <name>Mg(2+)</name>
        <dbReference type="ChEBI" id="CHEBI:18420"/>
        <label>2</label>
    </ligand>
</feature>
<comment type="pathway">
    <text evidence="2">Cofactor biosynthesis; thiamine diphosphate biosynthesis; thiamine diphosphate from thiamine phosphate: step 1/1.</text>
</comment>
<keyword evidence="2" id="KW-0460">Magnesium</keyword>
<feature type="binding site" evidence="2">
    <location>
        <begin position="114"/>
        <end position="115"/>
    </location>
    <ligand>
        <name>ATP</name>
        <dbReference type="ChEBI" id="CHEBI:30616"/>
    </ligand>
</feature>
<keyword evidence="1 2" id="KW-0784">Thiamine biosynthesis</keyword>
<dbReference type="InterPro" id="IPR036921">
    <property type="entry name" value="PurM-like_N_sf"/>
</dbReference>
<dbReference type="SUPFAM" id="SSF56042">
    <property type="entry name" value="PurM C-terminal domain-like"/>
    <property type="match status" value="1"/>
</dbReference>
<proteinExistence type="inferred from homology"/>
<comment type="miscellaneous">
    <text evidence="2">Reaction mechanism of ThiL seems to utilize a direct, inline transfer of the gamma-phosphate of ATP to TMP rather than a phosphorylated enzyme intermediate.</text>
</comment>
<evidence type="ECO:0000313" key="6">
    <source>
        <dbReference type="Proteomes" id="UP001162881"/>
    </source>
</evidence>
<feature type="domain" description="PurM-like C-terminal" evidence="4">
    <location>
        <begin position="148"/>
        <end position="304"/>
    </location>
</feature>
<keyword evidence="2 5" id="KW-0418">Kinase</keyword>
<dbReference type="Pfam" id="PF00586">
    <property type="entry name" value="AIRS"/>
    <property type="match status" value="1"/>
</dbReference>
<comment type="similarity">
    <text evidence="2">Belongs to the thiamine-monophosphate kinase family.</text>
</comment>
<feature type="binding site" evidence="2">
    <location>
        <position position="26"/>
    </location>
    <ligand>
        <name>Mg(2+)</name>
        <dbReference type="ChEBI" id="CHEBI:18420"/>
        <label>4</label>
    </ligand>
</feature>
<feature type="binding site" evidence="2">
    <location>
        <position position="213"/>
    </location>
    <ligand>
        <name>Mg(2+)</name>
        <dbReference type="ChEBI" id="CHEBI:18420"/>
        <label>5</label>
    </ligand>
</feature>
<feature type="binding site" evidence="2">
    <location>
        <position position="212"/>
    </location>
    <ligand>
        <name>ATP</name>
        <dbReference type="ChEBI" id="CHEBI:30616"/>
    </ligand>
</feature>
<comment type="caution">
    <text evidence="5">The sequence shown here is derived from an EMBL/GenBank/DDBJ whole genome shotgun (WGS) entry which is preliminary data.</text>
</comment>
<gene>
    <name evidence="2 5" type="primary">thiL</name>
    <name evidence="5" type="ORF">MTR62_00840</name>
</gene>
<dbReference type="HAMAP" id="MF_02128">
    <property type="entry name" value="TMP_kinase"/>
    <property type="match status" value="1"/>
</dbReference>
<dbReference type="PANTHER" id="PTHR30270:SF0">
    <property type="entry name" value="THIAMINE-MONOPHOSPHATE KINASE"/>
    <property type="match status" value="1"/>
</dbReference>
<feature type="binding site" evidence="2">
    <location>
        <position position="70"/>
    </location>
    <ligand>
        <name>Mg(2+)</name>
        <dbReference type="ChEBI" id="CHEBI:18420"/>
        <label>4</label>
    </ligand>
</feature>
<evidence type="ECO:0000256" key="1">
    <source>
        <dbReference type="ARBA" id="ARBA00022977"/>
    </source>
</evidence>
<dbReference type="RefSeq" id="WP_244016372.1">
    <property type="nucleotide sequence ID" value="NZ_JALHLF010000001.1"/>
</dbReference>
<keyword evidence="6" id="KW-1185">Reference proteome</keyword>
<keyword evidence="2" id="KW-0067">ATP-binding</keyword>
<feature type="binding site" evidence="2">
    <location>
        <position position="115"/>
    </location>
    <ligand>
        <name>Mg(2+)</name>
        <dbReference type="ChEBI" id="CHEBI:18420"/>
        <label>1</label>
    </ligand>
</feature>
<feature type="binding site" evidence="2">
    <location>
        <position position="144"/>
    </location>
    <ligand>
        <name>ATP</name>
        <dbReference type="ChEBI" id="CHEBI:30616"/>
    </ligand>
</feature>
<dbReference type="InterPro" id="IPR016188">
    <property type="entry name" value="PurM-like_N"/>
</dbReference>
<feature type="binding site" evidence="2">
    <location>
        <position position="42"/>
    </location>
    <ligand>
        <name>Mg(2+)</name>
        <dbReference type="ChEBI" id="CHEBI:18420"/>
        <label>1</label>
    </ligand>
</feature>
<feature type="domain" description="PurM-like N-terminal" evidence="3">
    <location>
        <begin position="25"/>
        <end position="134"/>
    </location>
</feature>
<dbReference type="GO" id="GO:0009030">
    <property type="term" value="F:thiamine-phosphate kinase activity"/>
    <property type="evidence" value="ECO:0007669"/>
    <property type="project" value="UniProtKB-EC"/>
</dbReference>
<feature type="binding site" evidence="2">
    <location>
        <position position="262"/>
    </location>
    <ligand>
        <name>substrate</name>
    </ligand>
</feature>
<name>A0ABT0B8T5_9SPHN</name>
<dbReference type="NCBIfam" id="TIGR01379">
    <property type="entry name" value="thiL"/>
    <property type="match status" value="1"/>
</dbReference>
<reference evidence="5" key="1">
    <citation type="submission" date="2022-03" db="EMBL/GenBank/DDBJ databases">
        <title>Identification of a novel bacterium isolated from mangrove sediments.</title>
        <authorList>
            <person name="Pan X."/>
        </authorList>
    </citation>
    <scope>NUCLEOTIDE SEQUENCE</scope>
    <source>
        <strain evidence="5">B1949</strain>
    </source>
</reference>
<dbReference type="PANTHER" id="PTHR30270">
    <property type="entry name" value="THIAMINE-MONOPHOSPHATE KINASE"/>
    <property type="match status" value="1"/>
</dbReference>
<comment type="catalytic activity">
    <reaction evidence="2">
        <text>thiamine phosphate + ATP = thiamine diphosphate + ADP</text>
        <dbReference type="Rhea" id="RHEA:15913"/>
        <dbReference type="ChEBI" id="CHEBI:30616"/>
        <dbReference type="ChEBI" id="CHEBI:37575"/>
        <dbReference type="ChEBI" id="CHEBI:58937"/>
        <dbReference type="ChEBI" id="CHEBI:456216"/>
        <dbReference type="EC" id="2.7.4.16"/>
    </reaction>
</comment>
<evidence type="ECO:0000313" key="5">
    <source>
        <dbReference type="EMBL" id="MCJ2181261.1"/>
    </source>
</evidence>
<keyword evidence="2" id="KW-0547">Nucleotide-binding</keyword>
<dbReference type="Pfam" id="PF02769">
    <property type="entry name" value="AIRS_C"/>
    <property type="match status" value="1"/>
</dbReference>
<dbReference type="EMBL" id="JALHLF010000001">
    <property type="protein sequence ID" value="MCJ2181261.1"/>
    <property type="molecule type" value="Genomic_DNA"/>
</dbReference>
<feature type="binding site" evidence="2">
    <location>
        <position position="210"/>
    </location>
    <ligand>
        <name>Mg(2+)</name>
        <dbReference type="ChEBI" id="CHEBI:18420"/>
        <label>3</label>
    </ligand>
</feature>
<dbReference type="EC" id="2.7.4.16" evidence="2"/>
<feature type="binding site" evidence="2">
    <location>
        <position position="70"/>
    </location>
    <ligand>
        <name>Mg(2+)</name>
        <dbReference type="ChEBI" id="CHEBI:18420"/>
        <label>3</label>
    </ligand>
</feature>
<organism evidence="5 6">
    <name type="scientific">Novosphingobium organovorum</name>
    <dbReference type="NCBI Taxonomy" id="2930092"/>
    <lineage>
        <taxon>Bacteria</taxon>
        <taxon>Pseudomonadati</taxon>
        <taxon>Pseudomonadota</taxon>
        <taxon>Alphaproteobacteria</taxon>
        <taxon>Sphingomonadales</taxon>
        <taxon>Sphingomonadaceae</taxon>
        <taxon>Novosphingobium</taxon>
    </lineage>
</organism>
<dbReference type="InterPro" id="IPR006283">
    <property type="entry name" value="ThiL-like"/>
</dbReference>
<evidence type="ECO:0000259" key="4">
    <source>
        <dbReference type="Pfam" id="PF02769"/>
    </source>
</evidence>
<dbReference type="Gene3D" id="3.90.650.10">
    <property type="entry name" value="PurM-like C-terminal domain"/>
    <property type="match status" value="1"/>
</dbReference>
<sequence>MSTERALIDALRALATSPAARGLADDAAVLELGGERLVLTLDTLLEAVHFLPDDPPQDVAWKLVAVNASDLAAKGAQPLGCLYSHALGETRWDHAFLEGLGEACRHFALPLLGGDTVRMPEGAPRSFSLTALGRGPTATSVPSRTMARPGDAIWVSGTIGDSGLGLDLLLGKTQAPCGPEADWLKTRYRRPMPDTRLGPALAPLVHAMMDVSDGLMVDLSRLAEASGAGAQLALERVPLSNAYRAVAGHDLAARLKAATAGDDYTLLFTAPPTHSARIRTIANEHDTPLAKIGTITPTTGLTLHFEGAPMPLPERLGYEH</sequence>
<feature type="binding site" evidence="2">
    <location>
        <position position="26"/>
    </location>
    <ligand>
        <name>Mg(2+)</name>
        <dbReference type="ChEBI" id="CHEBI:18420"/>
        <label>3</label>
    </ligand>
</feature>
<feature type="binding site" evidence="2">
    <location>
        <position position="42"/>
    </location>
    <ligand>
        <name>Mg(2+)</name>
        <dbReference type="ChEBI" id="CHEBI:18420"/>
        <label>2</label>
    </ligand>
</feature>
<feature type="binding site" evidence="2">
    <location>
        <position position="40"/>
    </location>
    <ligand>
        <name>Mg(2+)</name>
        <dbReference type="ChEBI" id="CHEBI:18420"/>
        <label>4</label>
    </ligand>
</feature>
<dbReference type="SUPFAM" id="SSF55326">
    <property type="entry name" value="PurM N-terminal domain-like"/>
    <property type="match status" value="1"/>
</dbReference>
<protein>
    <recommendedName>
        <fullName evidence="2">Thiamine-monophosphate kinase</fullName>
        <shortName evidence="2">TMP kinase</shortName>
        <shortName evidence="2">Thiamine-phosphate kinase</shortName>
        <ecNumber evidence="2">2.7.4.16</ecNumber>
    </recommendedName>
</protein>
<keyword evidence="2 5" id="KW-0808">Transferase</keyword>
<keyword evidence="2" id="KW-0479">Metal-binding</keyword>
<comment type="function">
    <text evidence="2">Catalyzes the ATP-dependent phosphorylation of thiamine-monophosphate (TMP) to form thiamine-pyrophosphate (TPP), the active form of vitamin B1.</text>
</comment>
<dbReference type="Gene3D" id="3.30.1330.10">
    <property type="entry name" value="PurM-like, N-terminal domain"/>
    <property type="match status" value="1"/>
</dbReference>
<accession>A0ABT0B8T5</accession>
<comment type="caution">
    <text evidence="2">Lacks conserved residue(s) required for the propagation of feature annotation.</text>
</comment>
<dbReference type="InterPro" id="IPR036676">
    <property type="entry name" value="PurM-like_C_sf"/>
</dbReference>